<proteinExistence type="predicted"/>
<feature type="region of interest" description="Disordered" evidence="1">
    <location>
        <begin position="144"/>
        <end position="164"/>
    </location>
</feature>
<comment type="caution">
    <text evidence="2">The sequence shown here is derived from an EMBL/GenBank/DDBJ whole genome shotgun (WGS) entry which is preliminary data.</text>
</comment>
<sequence length="164" mass="18733">MVDYFENLFKAEETENIQEAAAVVKDRLSVENREILQEDFTKDKIALALKQMHTTKALGPDATLGEAFTVQKKSPRKWGLWKIGNGKQIKIWGYPWLSQQNGHKAWSPIDVVDRNATVSEIMNENGDDGQFRVREAYHDIKARKLPKASSASTNGTDESHWKRF</sequence>
<reference evidence="2 3" key="1">
    <citation type="journal article" date="2023" name="Plants (Basel)">
        <title>Bridging the Gap: Combining Genomics and Transcriptomics Approaches to Understand Stylosanthes scabra, an Orphan Legume from the Brazilian Caatinga.</title>
        <authorList>
            <person name="Ferreira-Neto J.R.C."/>
            <person name="da Silva M.D."/>
            <person name="Binneck E."/>
            <person name="de Melo N.F."/>
            <person name="da Silva R.H."/>
            <person name="de Melo A.L.T.M."/>
            <person name="Pandolfi V."/>
            <person name="Bustamante F.O."/>
            <person name="Brasileiro-Vidal A.C."/>
            <person name="Benko-Iseppon A.M."/>
        </authorList>
    </citation>
    <scope>NUCLEOTIDE SEQUENCE [LARGE SCALE GENOMIC DNA]</scope>
    <source>
        <tissue evidence="2">Leaves</tissue>
    </source>
</reference>
<gene>
    <name evidence="2" type="ORF">PIB30_036953</name>
</gene>
<accession>A0ABU6VDL2</accession>
<protein>
    <submittedName>
        <fullName evidence="2">Uncharacterized protein</fullName>
    </submittedName>
</protein>
<name>A0ABU6VDL2_9FABA</name>
<dbReference type="EMBL" id="JASCZI010151218">
    <property type="protein sequence ID" value="MED6171042.1"/>
    <property type="molecule type" value="Genomic_DNA"/>
</dbReference>
<evidence type="ECO:0000313" key="2">
    <source>
        <dbReference type="EMBL" id="MED6171042.1"/>
    </source>
</evidence>
<dbReference type="Proteomes" id="UP001341840">
    <property type="component" value="Unassembled WGS sequence"/>
</dbReference>
<evidence type="ECO:0000313" key="3">
    <source>
        <dbReference type="Proteomes" id="UP001341840"/>
    </source>
</evidence>
<evidence type="ECO:0000256" key="1">
    <source>
        <dbReference type="SAM" id="MobiDB-lite"/>
    </source>
</evidence>
<keyword evidence="3" id="KW-1185">Reference proteome</keyword>
<organism evidence="2 3">
    <name type="scientific">Stylosanthes scabra</name>
    <dbReference type="NCBI Taxonomy" id="79078"/>
    <lineage>
        <taxon>Eukaryota</taxon>
        <taxon>Viridiplantae</taxon>
        <taxon>Streptophyta</taxon>
        <taxon>Embryophyta</taxon>
        <taxon>Tracheophyta</taxon>
        <taxon>Spermatophyta</taxon>
        <taxon>Magnoliopsida</taxon>
        <taxon>eudicotyledons</taxon>
        <taxon>Gunneridae</taxon>
        <taxon>Pentapetalae</taxon>
        <taxon>rosids</taxon>
        <taxon>fabids</taxon>
        <taxon>Fabales</taxon>
        <taxon>Fabaceae</taxon>
        <taxon>Papilionoideae</taxon>
        <taxon>50 kb inversion clade</taxon>
        <taxon>dalbergioids sensu lato</taxon>
        <taxon>Dalbergieae</taxon>
        <taxon>Pterocarpus clade</taxon>
        <taxon>Stylosanthes</taxon>
    </lineage>
</organism>